<proteinExistence type="predicted"/>
<protein>
    <submittedName>
        <fullName evidence="1">Uncharacterized protein</fullName>
    </submittedName>
</protein>
<accession>A0AAV4S7Q6</accession>
<evidence type="ECO:0000313" key="2">
    <source>
        <dbReference type="Proteomes" id="UP001054945"/>
    </source>
</evidence>
<keyword evidence="2" id="KW-1185">Reference proteome</keyword>
<dbReference type="AlphaFoldDB" id="A0AAV4S7Q6"/>
<sequence length="85" mass="9557">MEMELTAAVKEPQGDINLRSRSLFPEDSSDHKRFPGSRWRILNSVPPMEVSTFGIPSVYLSLGTVFENLRHLISIKIELSLGSVQ</sequence>
<gene>
    <name evidence="1" type="ORF">CEXT_619221</name>
</gene>
<evidence type="ECO:0000313" key="1">
    <source>
        <dbReference type="EMBL" id="GIY29557.1"/>
    </source>
</evidence>
<organism evidence="1 2">
    <name type="scientific">Caerostris extrusa</name>
    <name type="common">Bark spider</name>
    <name type="synonym">Caerostris bankana</name>
    <dbReference type="NCBI Taxonomy" id="172846"/>
    <lineage>
        <taxon>Eukaryota</taxon>
        <taxon>Metazoa</taxon>
        <taxon>Ecdysozoa</taxon>
        <taxon>Arthropoda</taxon>
        <taxon>Chelicerata</taxon>
        <taxon>Arachnida</taxon>
        <taxon>Araneae</taxon>
        <taxon>Araneomorphae</taxon>
        <taxon>Entelegynae</taxon>
        <taxon>Araneoidea</taxon>
        <taxon>Araneidae</taxon>
        <taxon>Caerostris</taxon>
    </lineage>
</organism>
<dbReference type="Proteomes" id="UP001054945">
    <property type="component" value="Unassembled WGS sequence"/>
</dbReference>
<reference evidence="1 2" key="1">
    <citation type="submission" date="2021-06" db="EMBL/GenBank/DDBJ databases">
        <title>Caerostris extrusa draft genome.</title>
        <authorList>
            <person name="Kono N."/>
            <person name="Arakawa K."/>
        </authorList>
    </citation>
    <scope>NUCLEOTIDE SEQUENCE [LARGE SCALE GENOMIC DNA]</scope>
</reference>
<comment type="caution">
    <text evidence="1">The sequence shown here is derived from an EMBL/GenBank/DDBJ whole genome shotgun (WGS) entry which is preliminary data.</text>
</comment>
<name>A0AAV4S7Q6_CAEEX</name>
<dbReference type="EMBL" id="BPLR01009090">
    <property type="protein sequence ID" value="GIY29557.1"/>
    <property type="molecule type" value="Genomic_DNA"/>
</dbReference>